<keyword evidence="7 10" id="KW-0472">Membrane</keyword>
<feature type="signal peptide" evidence="13">
    <location>
        <begin position="1"/>
        <end position="23"/>
    </location>
</feature>
<evidence type="ECO:0000259" key="14">
    <source>
        <dbReference type="Pfam" id="PF00593"/>
    </source>
</evidence>
<reference evidence="16 17" key="1">
    <citation type="submission" date="2020-04" db="EMBL/GenBank/DDBJ databases">
        <title>Draft genome of Pyxidicoccus fallax type strain.</title>
        <authorList>
            <person name="Whitworth D.E."/>
        </authorList>
    </citation>
    <scope>NUCLEOTIDE SEQUENCE [LARGE SCALE GENOMIC DNA]</scope>
    <source>
        <strain evidence="16 17">DSM 14698</strain>
    </source>
</reference>
<keyword evidence="6 11" id="KW-0798">TonB box</keyword>
<dbReference type="GO" id="GO:0015344">
    <property type="term" value="F:siderophore uptake transmembrane transporter activity"/>
    <property type="evidence" value="ECO:0007669"/>
    <property type="project" value="TreeGrafter"/>
</dbReference>
<comment type="caution">
    <text evidence="16">The sequence shown here is derived from an EMBL/GenBank/DDBJ whole genome shotgun (WGS) entry which is preliminary data.</text>
</comment>
<dbReference type="Gene3D" id="2.170.130.10">
    <property type="entry name" value="TonB-dependent receptor, plug domain"/>
    <property type="match status" value="1"/>
</dbReference>
<dbReference type="AlphaFoldDB" id="A0A848LU78"/>
<dbReference type="InterPro" id="IPR000531">
    <property type="entry name" value="Beta-barrel_TonB"/>
</dbReference>
<dbReference type="PANTHER" id="PTHR30069">
    <property type="entry name" value="TONB-DEPENDENT OUTER MEMBRANE RECEPTOR"/>
    <property type="match status" value="1"/>
</dbReference>
<keyword evidence="9 10" id="KW-0998">Cell outer membrane</keyword>
<organism evidence="16 17">
    <name type="scientific">Pyxidicoccus fallax</name>
    <dbReference type="NCBI Taxonomy" id="394095"/>
    <lineage>
        <taxon>Bacteria</taxon>
        <taxon>Pseudomonadati</taxon>
        <taxon>Myxococcota</taxon>
        <taxon>Myxococcia</taxon>
        <taxon>Myxococcales</taxon>
        <taxon>Cystobacterineae</taxon>
        <taxon>Myxococcaceae</taxon>
        <taxon>Pyxidicoccus</taxon>
    </lineage>
</organism>
<dbReference type="InterPro" id="IPR037066">
    <property type="entry name" value="Plug_dom_sf"/>
</dbReference>
<evidence type="ECO:0000256" key="3">
    <source>
        <dbReference type="ARBA" id="ARBA00022452"/>
    </source>
</evidence>
<feature type="domain" description="TonB-dependent receptor plug" evidence="15">
    <location>
        <begin position="63"/>
        <end position="166"/>
    </location>
</feature>
<protein>
    <submittedName>
        <fullName evidence="16">TonB-dependent receptor</fullName>
    </submittedName>
</protein>
<gene>
    <name evidence="16" type="ORF">HG543_41225</name>
</gene>
<evidence type="ECO:0000256" key="8">
    <source>
        <dbReference type="ARBA" id="ARBA00023170"/>
    </source>
</evidence>
<dbReference type="InterPro" id="IPR039426">
    <property type="entry name" value="TonB-dep_rcpt-like"/>
</dbReference>
<keyword evidence="3 10" id="KW-1134">Transmembrane beta strand</keyword>
<dbReference type="SUPFAM" id="SSF56935">
    <property type="entry name" value="Porins"/>
    <property type="match status" value="1"/>
</dbReference>
<evidence type="ECO:0000256" key="6">
    <source>
        <dbReference type="ARBA" id="ARBA00023077"/>
    </source>
</evidence>
<dbReference type="GO" id="GO:0009279">
    <property type="term" value="C:cell outer membrane"/>
    <property type="evidence" value="ECO:0007669"/>
    <property type="project" value="UniProtKB-SubCell"/>
</dbReference>
<evidence type="ECO:0000256" key="12">
    <source>
        <dbReference type="SAM" id="MobiDB-lite"/>
    </source>
</evidence>
<evidence type="ECO:0000256" key="11">
    <source>
        <dbReference type="RuleBase" id="RU003357"/>
    </source>
</evidence>
<feature type="domain" description="TonB-dependent receptor-like beta-barrel" evidence="14">
    <location>
        <begin position="334"/>
        <end position="630"/>
    </location>
</feature>
<proteinExistence type="inferred from homology"/>
<dbReference type="CDD" id="cd01347">
    <property type="entry name" value="ligand_gated_channel"/>
    <property type="match status" value="1"/>
</dbReference>
<evidence type="ECO:0000256" key="4">
    <source>
        <dbReference type="ARBA" id="ARBA00022692"/>
    </source>
</evidence>
<feature type="chain" id="PRO_5032298806" evidence="13">
    <location>
        <begin position="24"/>
        <end position="704"/>
    </location>
</feature>
<feature type="compositionally biased region" description="Basic and acidic residues" evidence="12">
    <location>
        <begin position="659"/>
        <end position="668"/>
    </location>
</feature>
<keyword evidence="4 10" id="KW-0812">Transmembrane</keyword>
<evidence type="ECO:0000256" key="5">
    <source>
        <dbReference type="ARBA" id="ARBA00022729"/>
    </source>
</evidence>
<evidence type="ECO:0000313" key="16">
    <source>
        <dbReference type="EMBL" id="NMO21229.1"/>
    </source>
</evidence>
<dbReference type="Pfam" id="PF07715">
    <property type="entry name" value="Plug"/>
    <property type="match status" value="1"/>
</dbReference>
<accession>A0A848LU78</accession>
<dbReference type="PANTHER" id="PTHR30069:SF29">
    <property type="entry name" value="HEMOGLOBIN AND HEMOGLOBIN-HAPTOGLOBIN-BINDING PROTEIN 1-RELATED"/>
    <property type="match status" value="1"/>
</dbReference>
<evidence type="ECO:0000256" key="1">
    <source>
        <dbReference type="ARBA" id="ARBA00004571"/>
    </source>
</evidence>
<dbReference type="Proteomes" id="UP000518300">
    <property type="component" value="Unassembled WGS sequence"/>
</dbReference>
<dbReference type="InterPro" id="IPR036942">
    <property type="entry name" value="Beta-barrel_TonB_sf"/>
</dbReference>
<feature type="region of interest" description="Disordered" evidence="12">
    <location>
        <begin position="659"/>
        <end position="704"/>
    </location>
</feature>
<dbReference type="Gene3D" id="2.40.170.20">
    <property type="entry name" value="TonB-dependent receptor, beta-barrel domain"/>
    <property type="match status" value="1"/>
</dbReference>
<evidence type="ECO:0000256" key="9">
    <source>
        <dbReference type="ARBA" id="ARBA00023237"/>
    </source>
</evidence>
<keyword evidence="5 13" id="KW-0732">Signal</keyword>
<comment type="subcellular location">
    <subcellularLocation>
        <location evidence="1 10">Cell outer membrane</location>
        <topology evidence="1 10">Multi-pass membrane protein</topology>
    </subcellularLocation>
</comment>
<sequence length="704" mass="74030">MRWSFLAGLVACLALDSPGLAWAQAPGDGASQAPAPAPEEAPAPRTTVVRGKTPPPPESPERRDPTGAITVIDARERAGEARDTAELLVGSAGLAVQDSGGYGQSKSLVVRGAASNGVLVFLDGIPLNGAGGMADLSQVPAALVERFEVLRGGAGARYGSGGLGGAVNIITRAPGPNLRASGEVTYGSWDTVLGHVAATGPLLDGQALLLVHAGRSDGDFAYELDELPAVDGNPVTSELRARNDARGGGALLRYRRRLPGGSRMDALAELSLEDRAIPGTVQNPQSSGNQELGRLALGLRWSGSLGVAGQGSARGFFRRDGLEVTGSLPGAGGAQRHSVGGVELEGRRPFGDLHALTVTVATSAEDVTETQGAQEASWWRASVMAMDELRLLGGAVKVVPSMRVERVGPYWLLSPKLGASVALGGGFSLRANGGQSHRAPSFLELYIRQGTLLPNPGLKPERALYADAAVSWRSDSEVEEGASRWSATAGGFAAVYENLIAYELYPPLLARPYNFDAARVWGVELEGEARPLSWLSASTSYTWLRTQNRFGDPRFFGKDLPYRPRHKWVGRVRAGPEWLNARTEVLYQSSQFVNRTGSRSLPSRTLVSVGASSTFLHGPDLTLSVEVKNLLDARAYDFTGFPLPGRAAYVTLGVAVDREASGSREEPRAALASPSREAALGREASTPSVSPAPEEPDAALASSP</sequence>
<dbReference type="Pfam" id="PF00593">
    <property type="entry name" value="TonB_dep_Rec_b-barrel"/>
    <property type="match status" value="1"/>
</dbReference>
<comment type="similarity">
    <text evidence="10 11">Belongs to the TonB-dependent receptor family.</text>
</comment>
<evidence type="ECO:0000256" key="7">
    <source>
        <dbReference type="ARBA" id="ARBA00023136"/>
    </source>
</evidence>
<dbReference type="EMBL" id="JABBJJ010000306">
    <property type="protein sequence ID" value="NMO21229.1"/>
    <property type="molecule type" value="Genomic_DNA"/>
</dbReference>
<evidence type="ECO:0000256" key="2">
    <source>
        <dbReference type="ARBA" id="ARBA00022448"/>
    </source>
</evidence>
<dbReference type="RefSeq" id="WP_169350422.1">
    <property type="nucleotide sequence ID" value="NZ_JABBJJ010000306.1"/>
</dbReference>
<keyword evidence="2 10" id="KW-0813">Transport</keyword>
<feature type="region of interest" description="Disordered" evidence="12">
    <location>
        <begin position="25"/>
        <end position="67"/>
    </location>
</feature>
<keyword evidence="8 16" id="KW-0675">Receptor</keyword>
<name>A0A848LU78_9BACT</name>
<evidence type="ECO:0000256" key="10">
    <source>
        <dbReference type="PROSITE-ProRule" id="PRU01360"/>
    </source>
</evidence>
<evidence type="ECO:0000259" key="15">
    <source>
        <dbReference type="Pfam" id="PF07715"/>
    </source>
</evidence>
<dbReference type="GO" id="GO:0044718">
    <property type="term" value="P:siderophore transmembrane transport"/>
    <property type="evidence" value="ECO:0007669"/>
    <property type="project" value="TreeGrafter"/>
</dbReference>
<evidence type="ECO:0000256" key="13">
    <source>
        <dbReference type="SAM" id="SignalP"/>
    </source>
</evidence>
<keyword evidence="17" id="KW-1185">Reference proteome</keyword>
<dbReference type="InterPro" id="IPR012910">
    <property type="entry name" value="Plug_dom"/>
</dbReference>
<evidence type="ECO:0000313" key="17">
    <source>
        <dbReference type="Proteomes" id="UP000518300"/>
    </source>
</evidence>
<dbReference type="PROSITE" id="PS52016">
    <property type="entry name" value="TONB_DEPENDENT_REC_3"/>
    <property type="match status" value="1"/>
</dbReference>